<keyword evidence="1" id="KW-0812">Transmembrane</keyword>
<keyword evidence="1" id="KW-1133">Transmembrane helix</keyword>
<keyword evidence="3" id="KW-1185">Reference proteome</keyword>
<feature type="transmembrane region" description="Helical" evidence="1">
    <location>
        <begin position="53"/>
        <end position="73"/>
    </location>
</feature>
<dbReference type="AlphaFoldDB" id="A0A6G0TJ10"/>
<evidence type="ECO:0000313" key="3">
    <source>
        <dbReference type="Proteomes" id="UP000475862"/>
    </source>
</evidence>
<reference evidence="2 3" key="1">
    <citation type="submission" date="2019-08" db="EMBL/GenBank/DDBJ databases">
        <title>The genome of the soybean aphid Biotype 1, its phylome, world population structure and adaptation to the North American continent.</title>
        <authorList>
            <person name="Giordano R."/>
            <person name="Donthu R.K."/>
            <person name="Hernandez A.G."/>
            <person name="Wright C.L."/>
            <person name="Zimin A.V."/>
        </authorList>
    </citation>
    <scope>NUCLEOTIDE SEQUENCE [LARGE SCALE GENOMIC DNA]</scope>
    <source>
        <tissue evidence="2">Whole aphids</tissue>
    </source>
</reference>
<feature type="transmembrane region" description="Helical" evidence="1">
    <location>
        <begin position="12"/>
        <end position="33"/>
    </location>
</feature>
<proteinExistence type="predicted"/>
<organism evidence="2 3">
    <name type="scientific">Aphis glycines</name>
    <name type="common">Soybean aphid</name>
    <dbReference type="NCBI Taxonomy" id="307491"/>
    <lineage>
        <taxon>Eukaryota</taxon>
        <taxon>Metazoa</taxon>
        <taxon>Ecdysozoa</taxon>
        <taxon>Arthropoda</taxon>
        <taxon>Hexapoda</taxon>
        <taxon>Insecta</taxon>
        <taxon>Pterygota</taxon>
        <taxon>Neoptera</taxon>
        <taxon>Paraneoptera</taxon>
        <taxon>Hemiptera</taxon>
        <taxon>Sternorrhyncha</taxon>
        <taxon>Aphidomorpha</taxon>
        <taxon>Aphidoidea</taxon>
        <taxon>Aphididae</taxon>
        <taxon>Aphidini</taxon>
        <taxon>Aphis</taxon>
        <taxon>Aphis</taxon>
    </lineage>
</organism>
<dbReference type="Proteomes" id="UP000475862">
    <property type="component" value="Unassembled WGS sequence"/>
</dbReference>
<protein>
    <submittedName>
        <fullName evidence="2">Uncharacterized protein</fullName>
    </submittedName>
</protein>
<sequence length="243" mass="27452">MINLTRNCPSESLALLAGVSVFIFNGETFYYFLVPRLTCNSLNDVAVFQSLSFLILVTLGNLIDIPLAVIFCYKIRNHRIESKIEKSGQVGTVLLYIMGWGGPRIRLKKSQNILKIKSRKENDNLNNSTTYKKLCIKFSRFSGQPKKFYLPNQAPRTTRSALSAIDPSNNICHPYLSNNDTPLVKIPCEFLRCQMVKFNGKQLTSIGKIGVSKDNLIFIFPLLAILDESHEHAFCTTDFKSCD</sequence>
<comment type="caution">
    <text evidence="2">The sequence shown here is derived from an EMBL/GenBank/DDBJ whole genome shotgun (WGS) entry which is preliminary data.</text>
</comment>
<evidence type="ECO:0000256" key="1">
    <source>
        <dbReference type="SAM" id="Phobius"/>
    </source>
</evidence>
<accession>A0A6G0TJ10</accession>
<feature type="non-terminal residue" evidence="2">
    <location>
        <position position="243"/>
    </location>
</feature>
<dbReference type="EMBL" id="VYZN01000034">
    <property type="protein sequence ID" value="KAE9533491.1"/>
    <property type="molecule type" value="Genomic_DNA"/>
</dbReference>
<evidence type="ECO:0000313" key="2">
    <source>
        <dbReference type="EMBL" id="KAE9533491.1"/>
    </source>
</evidence>
<keyword evidence="1" id="KW-0472">Membrane</keyword>
<gene>
    <name evidence="2" type="ORF">AGLY_009129</name>
</gene>
<name>A0A6G0TJ10_APHGL</name>